<accession>A0A4R7NZC8</accession>
<dbReference type="RefSeq" id="WP_133882796.1">
    <property type="nucleotide sequence ID" value="NZ_MWIN01000007.1"/>
</dbReference>
<evidence type="ECO:0000313" key="1">
    <source>
        <dbReference type="EMBL" id="TDU26607.1"/>
    </source>
</evidence>
<proteinExistence type="predicted"/>
<dbReference type="EMBL" id="SOBT01000010">
    <property type="protein sequence ID" value="TDU26607.1"/>
    <property type="molecule type" value="Genomic_DNA"/>
</dbReference>
<dbReference type="AlphaFoldDB" id="A0A4R7NZC8"/>
<protein>
    <recommendedName>
        <fullName evidence="3">NIPSNAP protein</fullName>
    </recommendedName>
</protein>
<comment type="caution">
    <text evidence="1">The sequence shown here is derived from an EMBL/GenBank/DDBJ whole genome shotgun (WGS) entry which is preliminary data.</text>
</comment>
<name>A0A4R7NZC8_9GAMM</name>
<gene>
    <name evidence="1" type="ORF">DFR24_3636</name>
</gene>
<dbReference type="Proteomes" id="UP000295341">
    <property type="component" value="Unassembled WGS sequence"/>
</dbReference>
<evidence type="ECO:0000313" key="2">
    <source>
        <dbReference type="Proteomes" id="UP000295341"/>
    </source>
</evidence>
<dbReference type="SUPFAM" id="SSF54909">
    <property type="entry name" value="Dimeric alpha+beta barrel"/>
    <property type="match status" value="1"/>
</dbReference>
<evidence type="ECO:0008006" key="3">
    <source>
        <dbReference type="Google" id="ProtNLM"/>
    </source>
</evidence>
<dbReference type="InterPro" id="IPR011008">
    <property type="entry name" value="Dimeric_a/b-barrel"/>
</dbReference>
<dbReference type="OrthoDB" id="9156090at2"/>
<dbReference type="Gene3D" id="3.30.70.100">
    <property type="match status" value="1"/>
</dbReference>
<organism evidence="1 2">
    <name type="scientific">Panacagrimonas perspica</name>
    <dbReference type="NCBI Taxonomy" id="381431"/>
    <lineage>
        <taxon>Bacteria</taxon>
        <taxon>Pseudomonadati</taxon>
        <taxon>Pseudomonadota</taxon>
        <taxon>Gammaproteobacteria</taxon>
        <taxon>Nevskiales</taxon>
        <taxon>Nevskiaceae</taxon>
        <taxon>Panacagrimonas</taxon>
    </lineage>
</organism>
<keyword evidence="2" id="KW-1185">Reference proteome</keyword>
<sequence length="236" mass="26755">MSDPQSARSPFTVMEAGFRIIPGKEGAFFERQGATVPVAMQQPGFVAVYGGPIHASTWLYFGVRFASAADMEAWQHHEYHREVQRMAYENWWTAVYIRKWQRIDDSTPASDRYMCETRVQRAAPLDATQLAALHASLGAVQEFGARRFETLTGDHEPHPWHLVGPLEIAPSDGTVLYSLITHWPSVAHARRWMDSAAYAGLAEFGRLDSEVFAAMPEPGQRHGLREDRLQRQWMLT</sequence>
<reference evidence="1 2" key="1">
    <citation type="submission" date="2019-03" db="EMBL/GenBank/DDBJ databases">
        <title>Genomic Encyclopedia of Type Strains, Phase IV (KMG-IV): sequencing the most valuable type-strain genomes for metagenomic binning, comparative biology and taxonomic classification.</title>
        <authorList>
            <person name="Goeker M."/>
        </authorList>
    </citation>
    <scope>NUCLEOTIDE SEQUENCE [LARGE SCALE GENOMIC DNA]</scope>
    <source>
        <strain evidence="1 2">DSM 26377</strain>
    </source>
</reference>